<dbReference type="Gene3D" id="3.90.1150.10">
    <property type="entry name" value="Aspartate Aminotransferase, domain 1"/>
    <property type="match status" value="1"/>
</dbReference>
<proteinExistence type="inferred from homology"/>
<dbReference type="FunFam" id="3.40.640.10:FF:000004">
    <property type="entry name" value="Acetylornithine aminotransferase"/>
    <property type="match status" value="1"/>
</dbReference>
<dbReference type="KEGG" id="hbs:IPV69_24960"/>
<dbReference type="GO" id="GO:0008483">
    <property type="term" value="F:transaminase activity"/>
    <property type="evidence" value="ECO:0007669"/>
    <property type="project" value="UniProtKB-KW"/>
</dbReference>
<dbReference type="InterPro" id="IPR005814">
    <property type="entry name" value="Aminotrans_3"/>
</dbReference>
<dbReference type="PROSITE" id="PS00600">
    <property type="entry name" value="AA_TRANSFER_CLASS_3"/>
    <property type="match status" value="1"/>
</dbReference>
<dbReference type="InterPro" id="IPR049704">
    <property type="entry name" value="Aminotrans_3_PPA_site"/>
</dbReference>
<evidence type="ECO:0000256" key="2">
    <source>
        <dbReference type="ARBA" id="ARBA00022576"/>
    </source>
</evidence>
<dbReference type="PANTHER" id="PTHR11986:SF121">
    <property type="entry name" value="BLR3010 PROTEIN"/>
    <property type="match status" value="1"/>
</dbReference>
<dbReference type="Gene3D" id="3.40.640.10">
    <property type="entry name" value="Type I PLP-dependent aspartate aminotransferase-like (Major domain)"/>
    <property type="match status" value="1"/>
</dbReference>
<dbReference type="InterPro" id="IPR050103">
    <property type="entry name" value="Class-III_PLP-dep_AT"/>
</dbReference>
<protein>
    <submittedName>
        <fullName evidence="5">Aspartate aminotransferase family protein</fullName>
    </submittedName>
</protein>
<reference evidence="5 6" key="1">
    <citation type="submission" date="2020-10" db="EMBL/GenBank/DDBJ databases">
        <title>Wide distribution of Phycisphaera-like planctomycetes from WD2101 soil group in peatlands and genome analysis of the first cultivated representative.</title>
        <authorList>
            <person name="Dedysh S.N."/>
            <person name="Beletsky A.V."/>
            <person name="Ivanova A."/>
            <person name="Kulichevskaya I.S."/>
            <person name="Suzina N.E."/>
            <person name="Philippov D.A."/>
            <person name="Rakitin A.L."/>
            <person name="Mardanov A.V."/>
            <person name="Ravin N.V."/>
        </authorList>
    </citation>
    <scope>NUCLEOTIDE SEQUENCE [LARGE SCALE GENOMIC DNA]</scope>
    <source>
        <strain evidence="5 6">M1803</strain>
    </source>
</reference>
<keyword evidence="3 4" id="KW-0663">Pyridoxal phosphate</keyword>
<dbReference type="EMBL" id="CP063458">
    <property type="protein sequence ID" value="QOV89410.1"/>
    <property type="molecule type" value="Genomic_DNA"/>
</dbReference>
<comment type="similarity">
    <text evidence="4">Belongs to the class-III pyridoxal-phosphate-dependent aminotransferase family.</text>
</comment>
<gene>
    <name evidence="5" type="ORF">IPV69_24960</name>
</gene>
<keyword evidence="2 5" id="KW-0808">Transferase</keyword>
<dbReference type="InterPro" id="IPR015422">
    <property type="entry name" value="PyrdxlP-dep_Trfase_small"/>
</dbReference>
<comment type="cofactor">
    <cofactor evidence="1">
        <name>pyridoxal 5'-phosphate</name>
        <dbReference type="ChEBI" id="CHEBI:597326"/>
    </cofactor>
</comment>
<evidence type="ECO:0000256" key="4">
    <source>
        <dbReference type="RuleBase" id="RU003560"/>
    </source>
</evidence>
<dbReference type="AlphaFoldDB" id="A0A7M2WY17"/>
<dbReference type="Proteomes" id="UP000593765">
    <property type="component" value="Chromosome"/>
</dbReference>
<accession>A0A7M2WY17</accession>
<dbReference type="InterPro" id="IPR015424">
    <property type="entry name" value="PyrdxlP-dep_Trfase"/>
</dbReference>
<evidence type="ECO:0000313" key="6">
    <source>
        <dbReference type="Proteomes" id="UP000593765"/>
    </source>
</evidence>
<dbReference type="InterPro" id="IPR015421">
    <property type="entry name" value="PyrdxlP-dep_Trfase_major"/>
</dbReference>
<evidence type="ECO:0000313" key="5">
    <source>
        <dbReference type="EMBL" id="QOV89410.1"/>
    </source>
</evidence>
<sequence>MHQDFFAWLDRHTGQQYDLHTQHLNPVFVKMLRTIGFDKGYVRGEGCYLWDAEGNKYLDLLTGWGVFALGRNHPKVKSIIKQLLDRDMPNLVRMDCSLLSGLAAQKLAHIAGGELSRVFFCNSGTETIEGAIKFARCFTGRRDIIHCDHSFHGLTTGALSLNGENFFRERFGDLLPGNQKVPFNDLAALEKALSTKQAAAFVVEPVQGKTCDVVADGYLLEAQRLCRKYGTLLVLDEVQSGLGRTGKWFCFQHFPDVEPDILCTAKALSAGYVPVGAIITRPKIMDCVFNGMERCVVHSNTFGQNDLAMAAALASLYVIEEEKLVENAAAMGDYLMTRLKEIAPTCPFVSDVRGKGLMFALDFARPKESFKLKMAWDMLHKLNFGVFGQMIIIPLLQKHRILSQVAGYHTEVIKFLPPITITKEDCDWFLTALTDVLEDTKRVPGAAWNTVMGLAKRTMTA</sequence>
<dbReference type="SUPFAM" id="SSF53383">
    <property type="entry name" value="PLP-dependent transferases"/>
    <property type="match status" value="1"/>
</dbReference>
<organism evidence="5 6">
    <name type="scientific">Humisphaera borealis</name>
    <dbReference type="NCBI Taxonomy" id="2807512"/>
    <lineage>
        <taxon>Bacteria</taxon>
        <taxon>Pseudomonadati</taxon>
        <taxon>Planctomycetota</taxon>
        <taxon>Phycisphaerae</taxon>
        <taxon>Tepidisphaerales</taxon>
        <taxon>Tepidisphaeraceae</taxon>
        <taxon>Humisphaera</taxon>
    </lineage>
</organism>
<name>A0A7M2WY17_9BACT</name>
<evidence type="ECO:0000256" key="1">
    <source>
        <dbReference type="ARBA" id="ARBA00001933"/>
    </source>
</evidence>
<dbReference type="RefSeq" id="WP_206292449.1">
    <property type="nucleotide sequence ID" value="NZ_CP063458.1"/>
</dbReference>
<keyword evidence="2 5" id="KW-0032">Aminotransferase</keyword>
<dbReference type="GO" id="GO:0030170">
    <property type="term" value="F:pyridoxal phosphate binding"/>
    <property type="evidence" value="ECO:0007669"/>
    <property type="project" value="InterPro"/>
</dbReference>
<dbReference type="CDD" id="cd00610">
    <property type="entry name" value="OAT_like"/>
    <property type="match status" value="1"/>
</dbReference>
<keyword evidence="6" id="KW-1185">Reference proteome</keyword>
<evidence type="ECO:0000256" key="3">
    <source>
        <dbReference type="ARBA" id="ARBA00022898"/>
    </source>
</evidence>
<dbReference type="Pfam" id="PF00202">
    <property type="entry name" value="Aminotran_3"/>
    <property type="match status" value="1"/>
</dbReference>
<dbReference type="GO" id="GO:0042802">
    <property type="term" value="F:identical protein binding"/>
    <property type="evidence" value="ECO:0007669"/>
    <property type="project" value="TreeGrafter"/>
</dbReference>
<dbReference type="PANTHER" id="PTHR11986">
    <property type="entry name" value="AMINOTRANSFERASE CLASS III"/>
    <property type="match status" value="1"/>
</dbReference>
<dbReference type="PIRSF" id="PIRSF000521">
    <property type="entry name" value="Transaminase_4ab_Lys_Orn"/>
    <property type="match status" value="1"/>
</dbReference>